<dbReference type="SMART" id="SM00415">
    <property type="entry name" value="HSF"/>
    <property type="match status" value="1"/>
</dbReference>
<gene>
    <name evidence="7" type="ORF">FisN_12Hh033</name>
</gene>
<dbReference type="Gene3D" id="1.10.10.10">
    <property type="entry name" value="Winged helix-like DNA-binding domain superfamily/Winged helix DNA-binding domain"/>
    <property type="match status" value="1"/>
</dbReference>
<evidence type="ECO:0000256" key="2">
    <source>
        <dbReference type="ARBA" id="ARBA00023125"/>
    </source>
</evidence>
<feature type="region of interest" description="Disordered" evidence="5">
    <location>
        <begin position="219"/>
        <end position="257"/>
    </location>
</feature>
<organism evidence="7 8">
    <name type="scientific">Fistulifera solaris</name>
    <name type="common">Oleaginous diatom</name>
    <dbReference type="NCBI Taxonomy" id="1519565"/>
    <lineage>
        <taxon>Eukaryota</taxon>
        <taxon>Sar</taxon>
        <taxon>Stramenopiles</taxon>
        <taxon>Ochrophyta</taxon>
        <taxon>Bacillariophyta</taxon>
        <taxon>Bacillariophyceae</taxon>
        <taxon>Bacillariophycidae</taxon>
        <taxon>Naviculales</taxon>
        <taxon>Naviculaceae</taxon>
        <taxon>Fistulifera</taxon>
    </lineage>
</organism>
<comment type="similarity">
    <text evidence="4">Belongs to the HSF family.</text>
</comment>
<dbReference type="AlphaFoldDB" id="A0A1Z5K2E3"/>
<accession>A0A1Z5K2E3</accession>
<dbReference type="InterPro" id="IPR036390">
    <property type="entry name" value="WH_DNA-bd_sf"/>
</dbReference>
<keyword evidence="8" id="KW-1185">Reference proteome</keyword>
<dbReference type="SUPFAM" id="SSF46785">
    <property type="entry name" value="Winged helix' DNA-binding domain"/>
    <property type="match status" value="1"/>
</dbReference>
<evidence type="ECO:0000256" key="3">
    <source>
        <dbReference type="ARBA" id="ARBA00023242"/>
    </source>
</evidence>
<dbReference type="GO" id="GO:0003700">
    <property type="term" value="F:DNA-binding transcription factor activity"/>
    <property type="evidence" value="ECO:0007669"/>
    <property type="project" value="InterPro"/>
</dbReference>
<sequence length="257" mass="29702">MSTKDDEIEAKAVTTTDDKSQDKDVDKDEDVPQTFPQRLMEILDDENNRDIITWLPHGKGFIIVDKKRFAEETLPTAFKKAKAKFTSFTRKLNRWNFVRVTRGPETGAYYHPMFLKGNLKLCTQMTCISAKAPQQLQPMDPVALGLGSPGQFYPTEQQRMQQQQYYAWYQQQQQAFMQYMMTQQQKSGEDGEGKKDDAQANLMNPYAFQQQFYAWQQMQMASPNGMTSEKGEEKEGEKIEGVDEEPIESKDAEKEEI</sequence>
<keyword evidence="3" id="KW-0539">Nucleus</keyword>
<dbReference type="Proteomes" id="UP000198406">
    <property type="component" value="Unassembled WGS sequence"/>
</dbReference>
<protein>
    <recommendedName>
        <fullName evidence="6">HSF-type DNA-binding domain-containing protein</fullName>
    </recommendedName>
</protein>
<feature type="compositionally biased region" description="Basic and acidic residues" evidence="5">
    <location>
        <begin position="16"/>
        <end position="26"/>
    </location>
</feature>
<dbReference type="FunFam" id="1.10.10.10:FF:000479">
    <property type="entry name" value="Predicted protein"/>
    <property type="match status" value="1"/>
</dbReference>
<evidence type="ECO:0000313" key="8">
    <source>
        <dbReference type="Proteomes" id="UP000198406"/>
    </source>
</evidence>
<comment type="caution">
    <text evidence="7">The sequence shown here is derived from an EMBL/GenBank/DDBJ whole genome shotgun (WGS) entry which is preliminary data.</text>
</comment>
<reference evidence="7 8" key="1">
    <citation type="journal article" date="2015" name="Plant Cell">
        <title>Oil accumulation by the oleaginous diatom Fistulifera solaris as revealed by the genome and transcriptome.</title>
        <authorList>
            <person name="Tanaka T."/>
            <person name="Maeda Y."/>
            <person name="Veluchamy A."/>
            <person name="Tanaka M."/>
            <person name="Abida H."/>
            <person name="Marechal E."/>
            <person name="Bowler C."/>
            <person name="Muto M."/>
            <person name="Sunaga Y."/>
            <person name="Tanaka M."/>
            <person name="Yoshino T."/>
            <person name="Taniguchi T."/>
            <person name="Fukuda Y."/>
            <person name="Nemoto M."/>
            <person name="Matsumoto M."/>
            <person name="Wong P.S."/>
            <person name="Aburatani S."/>
            <person name="Fujibuchi W."/>
        </authorList>
    </citation>
    <scope>NUCLEOTIDE SEQUENCE [LARGE SCALE GENOMIC DNA]</scope>
    <source>
        <strain evidence="7 8">JPCC DA0580</strain>
    </source>
</reference>
<dbReference type="Pfam" id="PF00447">
    <property type="entry name" value="HSF_DNA-bind"/>
    <property type="match status" value="1"/>
</dbReference>
<dbReference type="InterPro" id="IPR000232">
    <property type="entry name" value="HSF_DNA-bd"/>
</dbReference>
<feature type="domain" description="HSF-type DNA-binding" evidence="6">
    <location>
        <begin position="31"/>
        <end position="131"/>
    </location>
</feature>
<dbReference type="InterPro" id="IPR036388">
    <property type="entry name" value="WH-like_DNA-bd_sf"/>
</dbReference>
<dbReference type="EMBL" id="BDSP01000144">
    <property type="protein sequence ID" value="GAX20188.1"/>
    <property type="molecule type" value="Genomic_DNA"/>
</dbReference>
<feature type="region of interest" description="Disordered" evidence="5">
    <location>
        <begin position="1"/>
        <end position="31"/>
    </location>
</feature>
<dbReference type="InParanoid" id="A0A1Z5K2E3"/>
<comment type="subcellular location">
    <subcellularLocation>
        <location evidence="1">Nucleus</location>
    </subcellularLocation>
</comment>
<evidence type="ECO:0000259" key="6">
    <source>
        <dbReference type="SMART" id="SM00415"/>
    </source>
</evidence>
<evidence type="ECO:0000256" key="5">
    <source>
        <dbReference type="SAM" id="MobiDB-lite"/>
    </source>
</evidence>
<dbReference type="GO" id="GO:0043565">
    <property type="term" value="F:sequence-specific DNA binding"/>
    <property type="evidence" value="ECO:0007669"/>
    <property type="project" value="InterPro"/>
</dbReference>
<feature type="compositionally biased region" description="Basic and acidic residues" evidence="5">
    <location>
        <begin position="229"/>
        <end position="257"/>
    </location>
</feature>
<evidence type="ECO:0000313" key="7">
    <source>
        <dbReference type="EMBL" id="GAX20188.1"/>
    </source>
</evidence>
<keyword evidence="2" id="KW-0238">DNA-binding</keyword>
<proteinExistence type="inferred from homology"/>
<evidence type="ECO:0000256" key="4">
    <source>
        <dbReference type="RuleBase" id="RU004020"/>
    </source>
</evidence>
<dbReference type="OrthoDB" id="60033at2759"/>
<dbReference type="GO" id="GO:0005634">
    <property type="term" value="C:nucleus"/>
    <property type="evidence" value="ECO:0007669"/>
    <property type="project" value="UniProtKB-SubCell"/>
</dbReference>
<evidence type="ECO:0000256" key="1">
    <source>
        <dbReference type="ARBA" id="ARBA00004123"/>
    </source>
</evidence>
<dbReference type="PANTHER" id="PTHR10015:SF206">
    <property type="entry name" value="HSF-TYPE DNA-BINDING DOMAIN-CONTAINING PROTEIN"/>
    <property type="match status" value="1"/>
</dbReference>
<name>A0A1Z5K2E3_FISSO</name>
<dbReference type="PANTHER" id="PTHR10015">
    <property type="entry name" value="HEAT SHOCK TRANSCRIPTION FACTOR"/>
    <property type="match status" value="1"/>
</dbReference>